<dbReference type="PANTHER" id="PTHR35787:SF1">
    <property type="entry name" value="GLYCEROL UPTAKE OPERON ANTITERMINATOR REGULATORY PROTEIN"/>
    <property type="match status" value="1"/>
</dbReference>
<dbReference type="PANTHER" id="PTHR35787">
    <property type="entry name" value="GLYCEROL UPTAKE OPERON ANTITERMINATOR REGULATORY PROTEIN"/>
    <property type="match status" value="1"/>
</dbReference>
<dbReference type="STRING" id="416591.Tlet_1097"/>
<reference evidence="1 2" key="1">
    <citation type="submission" date="2007-08" db="EMBL/GenBank/DDBJ databases">
        <title>Complete sequence of Thermotoga lettingae TMO.</title>
        <authorList>
            <consortium name="US DOE Joint Genome Institute"/>
            <person name="Copeland A."/>
            <person name="Lucas S."/>
            <person name="Lapidus A."/>
            <person name="Barry K."/>
            <person name="Glavina del Rio T."/>
            <person name="Dalin E."/>
            <person name="Tice H."/>
            <person name="Pitluck S."/>
            <person name="Foster B."/>
            <person name="Bruce D."/>
            <person name="Schmutz J."/>
            <person name="Larimer F."/>
            <person name="Land M."/>
            <person name="Hauser L."/>
            <person name="Kyrpides N."/>
            <person name="Mikhailova N."/>
            <person name="Nelson K."/>
            <person name="Gogarten J.P."/>
            <person name="Noll K."/>
            <person name="Richardson P."/>
        </authorList>
    </citation>
    <scope>NUCLEOTIDE SEQUENCE [LARGE SCALE GENOMIC DNA]</scope>
    <source>
        <strain evidence="2">ATCC BAA-301 / DSM 14385 / NBRC 107922 / TMO</strain>
    </source>
</reference>
<proteinExistence type="predicted"/>
<dbReference type="InterPro" id="IPR013785">
    <property type="entry name" value="Aldolase_TIM"/>
</dbReference>
<evidence type="ECO:0000313" key="1">
    <source>
        <dbReference type="EMBL" id="ABV33662.1"/>
    </source>
</evidence>
<dbReference type="Pfam" id="PF04309">
    <property type="entry name" value="G3P_antiterm"/>
    <property type="match status" value="1"/>
</dbReference>
<dbReference type="HOGENOM" id="CLU_111516_0_1_0"/>
<dbReference type="AlphaFoldDB" id="A8F678"/>
<organism evidence="1 2">
    <name type="scientific">Pseudothermotoga lettingae (strain ATCC BAA-301 / DSM 14385 / NBRC 107922 / TMO)</name>
    <name type="common">Thermotoga lettingae</name>
    <dbReference type="NCBI Taxonomy" id="416591"/>
    <lineage>
        <taxon>Bacteria</taxon>
        <taxon>Thermotogati</taxon>
        <taxon>Thermotogota</taxon>
        <taxon>Thermotogae</taxon>
        <taxon>Thermotogales</taxon>
        <taxon>Thermotogaceae</taxon>
        <taxon>Pseudothermotoga</taxon>
    </lineage>
</organism>
<evidence type="ECO:0000313" key="2">
    <source>
        <dbReference type="Proteomes" id="UP000002016"/>
    </source>
</evidence>
<dbReference type="eggNOG" id="COG1954">
    <property type="taxonomic scope" value="Bacteria"/>
</dbReference>
<gene>
    <name evidence="1" type="ordered locus">Tlet_1097</name>
</gene>
<dbReference type="EMBL" id="CP000812">
    <property type="protein sequence ID" value="ABV33662.1"/>
    <property type="molecule type" value="Genomic_DNA"/>
</dbReference>
<dbReference type="KEGG" id="tle:Tlet_1097"/>
<dbReference type="SUPFAM" id="SSF110391">
    <property type="entry name" value="GlpP-like"/>
    <property type="match status" value="1"/>
</dbReference>
<keyword evidence="2" id="KW-1185">Reference proteome</keyword>
<dbReference type="PIRSF" id="PIRSF016897">
    <property type="entry name" value="GlpP"/>
    <property type="match status" value="1"/>
</dbReference>
<dbReference type="InterPro" id="IPR006699">
    <property type="entry name" value="GlpP"/>
</dbReference>
<sequence>MKNYFEYPIVPALRDEQQIKKALSCKATSVFLLTGDIVDLQQIIQTFHNSSKFVFVHIDLVKGLGRDEAAVNFLKYQLKADGLITTKGNLVNMAKKIGLISIQRIFLLDSQSLITGIAQAKSHKPEYVEVLPGLIPDLLKQINDETSISVITGGLIKTVDQAKFALARGAIAVSTSEDSLWNISI</sequence>
<protein>
    <submittedName>
        <fullName evidence="1">Glycerol-3-phosphate responsive antiterminator</fullName>
    </submittedName>
</protein>
<dbReference type="RefSeq" id="WP_012003143.1">
    <property type="nucleotide sequence ID" value="NC_009828.1"/>
</dbReference>
<accession>A8F678</accession>
<dbReference type="Proteomes" id="UP000002016">
    <property type="component" value="Chromosome"/>
</dbReference>
<dbReference type="GO" id="GO:0006355">
    <property type="term" value="P:regulation of DNA-templated transcription"/>
    <property type="evidence" value="ECO:0007669"/>
    <property type="project" value="InterPro"/>
</dbReference>
<reference evidence="1 2" key="2">
    <citation type="journal article" date="2009" name="Proc. Natl. Acad. Sci. U.S.A.">
        <title>On the chimeric nature, thermophilic origin, and phylogenetic placement of the Thermotogales.</title>
        <authorList>
            <person name="Zhaxybayeva O."/>
            <person name="Swithers K.S."/>
            <person name="Lapierre P."/>
            <person name="Fournier G.P."/>
            <person name="Bickhart D.M."/>
            <person name="DeBoy R.T."/>
            <person name="Nelson K.E."/>
            <person name="Nesbo C.L."/>
            <person name="Doolittle W.F."/>
            <person name="Gogarten J.P."/>
            <person name="Noll K.M."/>
        </authorList>
    </citation>
    <scope>NUCLEOTIDE SEQUENCE [LARGE SCALE GENOMIC DNA]</scope>
    <source>
        <strain evidence="2">ATCC BAA-301 / DSM 14385 / NBRC 107922 / TMO</strain>
    </source>
</reference>
<dbReference type="OrthoDB" id="9799580at2"/>
<dbReference type="GO" id="GO:0006071">
    <property type="term" value="P:glycerol metabolic process"/>
    <property type="evidence" value="ECO:0007669"/>
    <property type="project" value="InterPro"/>
</dbReference>
<dbReference type="Gene3D" id="3.20.20.70">
    <property type="entry name" value="Aldolase class I"/>
    <property type="match status" value="1"/>
</dbReference>
<name>A8F678_PSELT</name>